<name>A0ABX0N1A8_9BURK</name>
<dbReference type="EMBL" id="WHJG01000005">
    <property type="protein sequence ID" value="NHZ79083.1"/>
    <property type="molecule type" value="Genomic_DNA"/>
</dbReference>
<evidence type="ECO:0008006" key="4">
    <source>
        <dbReference type="Google" id="ProtNLM"/>
    </source>
</evidence>
<keyword evidence="3" id="KW-1185">Reference proteome</keyword>
<reference evidence="2 3" key="1">
    <citation type="submission" date="2019-10" db="EMBL/GenBank/DDBJ databases">
        <title>Taxonomy of Antarctic Massilia spp.: description of Massilia rubra sp. nov., Massilia aquatica sp. nov., Massilia mucilaginosa sp. nov., Massilia frigida sp. nov. isolated from streams, lakes and regoliths.</title>
        <authorList>
            <person name="Holochova P."/>
            <person name="Sedlacek I."/>
            <person name="Kralova S."/>
            <person name="Maslanova I."/>
            <person name="Busse H.-J."/>
            <person name="Stankova E."/>
            <person name="Vrbovska V."/>
            <person name="Kovarovic V."/>
            <person name="Bartak M."/>
            <person name="Svec P."/>
            <person name="Pantucek R."/>
        </authorList>
    </citation>
    <scope>NUCLEOTIDE SEQUENCE [LARGE SCALE GENOMIC DNA]</scope>
    <source>
        <strain evidence="2 3">CCM 8695</strain>
    </source>
</reference>
<comment type="caution">
    <text evidence="2">The sequence shown here is derived from an EMBL/GenBank/DDBJ whole genome shotgun (WGS) entry which is preliminary data.</text>
</comment>
<feature type="chain" id="PRO_5046442722" description="Lipoprotein" evidence="1">
    <location>
        <begin position="18"/>
        <end position="314"/>
    </location>
</feature>
<gene>
    <name evidence="2" type="ORF">F2P44_07305</name>
</gene>
<protein>
    <recommendedName>
        <fullName evidence="4">Lipoprotein</fullName>
    </recommendedName>
</protein>
<sequence>MRPAALFLSILFPVLLAACGERKAALPAAAAPALAGKEEGGTVTAVPAPLPPTPEQLEARAAALRERAVLMHAIFGENFNPAANEAPMELGEPDEPGVRMYTIEPVAHAFLPNGDAALVANALVVRAERDGIRVHTDGGLLNVFILRKADGRWTLLRHHANIARLGSWERIGTAKFMRLAPGKTGLAMLYGGAFQGYVDRYLSLYDLGAQTMHDLTGAGIAVSASALACQPADTETCYDVTSGWRFALSASGAAYNDLVFQFRGQEDSKKDVRRKGGEGPRLASDITRLDGCARYAYDGKTYVLVEGKNLAKNH</sequence>
<evidence type="ECO:0000313" key="3">
    <source>
        <dbReference type="Proteomes" id="UP000621455"/>
    </source>
</evidence>
<dbReference type="RefSeq" id="WP_167086049.1">
    <property type="nucleotide sequence ID" value="NZ_WHJG01000005.1"/>
</dbReference>
<keyword evidence="1" id="KW-0732">Signal</keyword>
<dbReference type="Proteomes" id="UP000621455">
    <property type="component" value="Unassembled WGS sequence"/>
</dbReference>
<proteinExistence type="predicted"/>
<organism evidence="2 3">
    <name type="scientific">Massilia frigida</name>
    <dbReference type="NCBI Taxonomy" id="2609281"/>
    <lineage>
        <taxon>Bacteria</taxon>
        <taxon>Pseudomonadati</taxon>
        <taxon>Pseudomonadota</taxon>
        <taxon>Betaproteobacteria</taxon>
        <taxon>Burkholderiales</taxon>
        <taxon>Oxalobacteraceae</taxon>
        <taxon>Telluria group</taxon>
        <taxon>Massilia</taxon>
    </lineage>
</organism>
<evidence type="ECO:0000256" key="1">
    <source>
        <dbReference type="SAM" id="SignalP"/>
    </source>
</evidence>
<dbReference type="PROSITE" id="PS51257">
    <property type="entry name" value="PROKAR_LIPOPROTEIN"/>
    <property type="match status" value="1"/>
</dbReference>
<accession>A0ABX0N1A8</accession>
<feature type="signal peptide" evidence="1">
    <location>
        <begin position="1"/>
        <end position="17"/>
    </location>
</feature>
<evidence type="ECO:0000313" key="2">
    <source>
        <dbReference type="EMBL" id="NHZ79083.1"/>
    </source>
</evidence>